<dbReference type="Proteomes" id="UP001157502">
    <property type="component" value="Chromosome 8"/>
</dbReference>
<gene>
    <name evidence="1" type="ORF">DPEC_G00101110</name>
</gene>
<name>A0ACC2GWP9_DALPE</name>
<evidence type="ECO:0000313" key="1">
    <source>
        <dbReference type="EMBL" id="KAJ8008086.1"/>
    </source>
</evidence>
<protein>
    <submittedName>
        <fullName evidence="1">Uncharacterized protein</fullName>
    </submittedName>
</protein>
<organism evidence="1 2">
    <name type="scientific">Dallia pectoralis</name>
    <name type="common">Alaska blackfish</name>
    <dbReference type="NCBI Taxonomy" id="75939"/>
    <lineage>
        <taxon>Eukaryota</taxon>
        <taxon>Metazoa</taxon>
        <taxon>Chordata</taxon>
        <taxon>Craniata</taxon>
        <taxon>Vertebrata</taxon>
        <taxon>Euteleostomi</taxon>
        <taxon>Actinopterygii</taxon>
        <taxon>Neopterygii</taxon>
        <taxon>Teleostei</taxon>
        <taxon>Protacanthopterygii</taxon>
        <taxon>Esociformes</taxon>
        <taxon>Umbridae</taxon>
        <taxon>Dallia</taxon>
    </lineage>
</organism>
<evidence type="ECO:0000313" key="2">
    <source>
        <dbReference type="Proteomes" id="UP001157502"/>
    </source>
</evidence>
<comment type="caution">
    <text evidence="1">The sequence shown here is derived from an EMBL/GenBank/DDBJ whole genome shotgun (WGS) entry which is preliminary data.</text>
</comment>
<reference evidence="1" key="1">
    <citation type="submission" date="2021-05" db="EMBL/GenBank/DDBJ databases">
        <authorList>
            <person name="Pan Q."/>
            <person name="Jouanno E."/>
            <person name="Zahm M."/>
            <person name="Klopp C."/>
            <person name="Cabau C."/>
            <person name="Louis A."/>
            <person name="Berthelot C."/>
            <person name="Parey E."/>
            <person name="Roest Crollius H."/>
            <person name="Montfort J."/>
            <person name="Robinson-Rechavi M."/>
            <person name="Bouchez O."/>
            <person name="Lampietro C."/>
            <person name="Lopez Roques C."/>
            <person name="Donnadieu C."/>
            <person name="Postlethwait J."/>
            <person name="Bobe J."/>
            <person name="Dillon D."/>
            <person name="Chandos A."/>
            <person name="von Hippel F."/>
            <person name="Guiguen Y."/>
        </authorList>
    </citation>
    <scope>NUCLEOTIDE SEQUENCE</scope>
    <source>
        <strain evidence="1">YG-Jan2019</strain>
    </source>
</reference>
<accession>A0ACC2GWP9</accession>
<dbReference type="EMBL" id="CM055735">
    <property type="protein sequence ID" value="KAJ8008086.1"/>
    <property type="molecule type" value="Genomic_DNA"/>
</dbReference>
<sequence length="123" mass="13757">MSEDSQSQYRMEAGDRLNGLGQRRKKPKKVLNDTTRVPEYLAPTSDLVSLLVLVPGNGRSPSGWRVHGEVELLFSRLVTADHRSDKISSFFLPEKIVPWRCAITRLASPNVTVRSSNTVSLVH</sequence>
<proteinExistence type="predicted"/>
<keyword evidence="2" id="KW-1185">Reference proteome</keyword>